<dbReference type="EMBL" id="LTAG01000133">
    <property type="protein sequence ID" value="KXO14675.1"/>
    <property type="molecule type" value="Genomic_DNA"/>
</dbReference>
<protein>
    <submittedName>
        <fullName evidence="8">Transposase, IS605 OrfB family</fullName>
    </submittedName>
</protein>
<keyword evidence="4" id="KW-0233">DNA recombination</keyword>
<dbReference type="AlphaFoldDB" id="A0A137SQE3"/>
<dbReference type="RefSeq" id="WP_061315591.1">
    <property type="nucleotide sequence ID" value="NZ_KQ965723.1"/>
</dbReference>
<evidence type="ECO:0000256" key="1">
    <source>
        <dbReference type="ARBA" id="ARBA00008761"/>
    </source>
</evidence>
<evidence type="ECO:0000256" key="2">
    <source>
        <dbReference type="ARBA" id="ARBA00022578"/>
    </source>
</evidence>
<dbReference type="eggNOG" id="COG0675">
    <property type="taxonomic scope" value="Bacteria"/>
</dbReference>
<feature type="compositionally biased region" description="Basic residues" evidence="5">
    <location>
        <begin position="360"/>
        <end position="372"/>
    </location>
</feature>
<feature type="domain" description="Cas12f1-like TNB" evidence="7">
    <location>
        <begin position="280"/>
        <end position="346"/>
    </location>
</feature>
<accession>A0A137SQE3</accession>
<feature type="region of interest" description="Disordered" evidence="5">
    <location>
        <begin position="356"/>
        <end position="380"/>
    </location>
</feature>
<evidence type="ECO:0000256" key="4">
    <source>
        <dbReference type="ARBA" id="ARBA00023172"/>
    </source>
</evidence>
<sequence>MISQKYKLYRTDKTKHLDKMLREGAFVWNHTLALQKRYYKLYHKYASVVDMQKHLAKRFKFARLHSQTVQEIIQRLDVAYKRFFNHISKRPPKFKRASDFCSIVFKQGGYSLNGNVLTVNKIKKRYKFSLSRIYEGKIKRLTIKRNHLGEYFIVMCIDREVEKYGKTHDGASVGIDFGLKKYMTLSNGVEIDNPQFLKSDLGELRRKSRNLSKCAKGSNNSKRKRFELDRLYNDVSNKRCDFQWKLAHQLCRQYDNIFIEDLNLTGMSRCWGRKMSDLAHGEFVLKLEYVASKYGCTVHKIDRFYPSSRLCMCGYKNDTLTLKDRVWTCPECGAVHQRDLLAANNILRQGIAELGSGSKSSKHQRGRSHVSHPRISSLQG</sequence>
<keyword evidence="3" id="KW-0238">DNA-binding</keyword>
<reference evidence="8 9" key="1">
    <citation type="submission" date="2016-02" db="EMBL/GenBank/DDBJ databases">
        <authorList>
            <person name="Wen L."/>
            <person name="He K."/>
            <person name="Yang H."/>
        </authorList>
    </citation>
    <scope>NUCLEOTIDE SEQUENCE [LARGE SCALE GENOMIC DNA]</scope>
    <source>
        <strain evidence="8 9">GED7880</strain>
    </source>
</reference>
<dbReference type="PATRIC" id="fig|28125.4.peg.2396"/>
<evidence type="ECO:0000259" key="7">
    <source>
        <dbReference type="Pfam" id="PF07282"/>
    </source>
</evidence>
<evidence type="ECO:0000256" key="5">
    <source>
        <dbReference type="SAM" id="MobiDB-lite"/>
    </source>
</evidence>
<evidence type="ECO:0000313" key="9">
    <source>
        <dbReference type="Proteomes" id="UP000070093"/>
    </source>
</evidence>
<dbReference type="Proteomes" id="UP000070093">
    <property type="component" value="Unassembled WGS sequence"/>
</dbReference>
<gene>
    <name evidence="8" type="ORF">HMPREF3202_02402</name>
</gene>
<dbReference type="STRING" id="28125.HMPREF3202_02402"/>
<organism evidence="8 9">
    <name type="scientific">Prevotella bivia</name>
    <dbReference type="NCBI Taxonomy" id="28125"/>
    <lineage>
        <taxon>Bacteria</taxon>
        <taxon>Pseudomonadati</taxon>
        <taxon>Bacteroidota</taxon>
        <taxon>Bacteroidia</taxon>
        <taxon>Bacteroidales</taxon>
        <taxon>Prevotellaceae</taxon>
        <taxon>Prevotella</taxon>
    </lineage>
</organism>
<feature type="domain" description="Probable transposase IS891/IS1136/IS1341" evidence="6">
    <location>
        <begin position="166"/>
        <end position="269"/>
    </location>
</feature>
<dbReference type="Pfam" id="PF01385">
    <property type="entry name" value="OrfB_IS605"/>
    <property type="match status" value="1"/>
</dbReference>
<comment type="caution">
    <text evidence="8">The sequence shown here is derived from an EMBL/GenBank/DDBJ whole genome shotgun (WGS) entry which is preliminary data.</text>
</comment>
<evidence type="ECO:0000259" key="6">
    <source>
        <dbReference type="Pfam" id="PF01385"/>
    </source>
</evidence>
<dbReference type="GO" id="GO:0006310">
    <property type="term" value="P:DNA recombination"/>
    <property type="evidence" value="ECO:0007669"/>
    <property type="project" value="UniProtKB-KW"/>
</dbReference>
<dbReference type="Pfam" id="PF07282">
    <property type="entry name" value="Cas12f1-like_TNB"/>
    <property type="match status" value="1"/>
</dbReference>
<proteinExistence type="inferred from homology"/>
<dbReference type="NCBIfam" id="NF040570">
    <property type="entry name" value="guided_TnpB"/>
    <property type="match status" value="1"/>
</dbReference>
<evidence type="ECO:0000313" key="8">
    <source>
        <dbReference type="EMBL" id="KXO14675.1"/>
    </source>
</evidence>
<comment type="similarity">
    <text evidence="1">In the C-terminal section; belongs to the transposase 35 family.</text>
</comment>
<name>A0A137SQE3_9BACT</name>
<keyword evidence="2" id="KW-0815">Transposition</keyword>
<dbReference type="GO" id="GO:0003677">
    <property type="term" value="F:DNA binding"/>
    <property type="evidence" value="ECO:0007669"/>
    <property type="project" value="UniProtKB-KW"/>
</dbReference>
<dbReference type="GO" id="GO:0032196">
    <property type="term" value="P:transposition"/>
    <property type="evidence" value="ECO:0007669"/>
    <property type="project" value="UniProtKB-KW"/>
</dbReference>
<dbReference type="InterPro" id="IPR001959">
    <property type="entry name" value="Transposase"/>
</dbReference>
<evidence type="ECO:0000256" key="3">
    <source>
        <dbReference type="ARBA" id="ARBA00023125"/>
    </source>
</evidence>
<dbReference type="InterPro" id="IPR010095">
    <property type="entry name" value="Cas12f1-like_TNB"/>
</dbReference>